<sequence>MVTKNCNGKGNDIRKTKNLFWKLATWNIRSINGKETELTEEFENAKLDILAITETKKKKQGCEYLPNGHVLIYSGVKIQDRAAAGVGCLIHNKLTDKIHRWEARTERILLIELEKADKQHRFIIVAYGPNENDKADTKELFWDELNEVMEGCTGEIYVLGDFNGRVGWKDAIYGSVIGRYGEQARSENGRRLLDFCQMHNLIVTNTFYKHKDIHKYTRVEPGRDEKSIIDYILVPENLKSDILDVRVRRGSEIGSDHYLLVARIKNVENHKEKELSCKKMEFETIKTYKLSNMDIAKKYKETTHRKMTETAGSIGNMSLQQLWIKFKNITIETAREICGICKHSNKRKQTSWWTNDIREKVEGKKTAWKKYLANRNDENYNFYKEQRRLVKDTIIKAKQTAWIKFGEKLQRDSKNHQKLFYKVLKTLKEGKTNIPMEIKDKYGEKIKNEEQIMVRWQEYFEKLLDGENNTSPTTHERSIRRRTRNTNENVTGMITGEDIEETLKEIKNNKAPGHDKITGEMIKNMGFSGKELLRAIYTKAWEEERVPQDWEIGVIVPVHKKGDNKDCNNYRGITLISTVMKIYEQILNKKLTVSTEQTLTDTQSGFRKGRSVQDHIFTIKQMIEKKKLGGKVYFAFIDLVKAFDSIPRDKVWESLLKRNVDNKLVRVIKSLYKSTLNYVIWKNMKSGFFATTQGLRQGGGLSPTLFNIFMDDVIKSCNANTQKAFIGYRQMNRVLVSECAFADDIVIITNTEQDLQNNLKVWDEELRSNGMSINTTKTKVMAIGAEELNPKITLREETIEHVKQFKYLGVMIDETGNEDAEINARINNSLKLYFAINKSFISKKEVSKQTKINVYKAVYRPILTYGCETWVLTQKLKSKLTAVEMKYLRRTKGVTRMDRLRNDHIRNELDVQPILKFIENRQLAWWGHLQRMDNVRQVKQVWESRSQHKRKRGRPKITWDENIRKILEARNTTWRAAKTLAKNKKEWAKFVHT</sequence>
<dbReference type="InterPro" id="IPR005135">
    <property type="entry name" value="Endo/exonuclease/phosphatase"/>
</dbReference>
<dbReference type="InterPro" id="IPR000477">
    <property type="entry name" value="RT_dom"/>
</dbReference>
<dbReference type="SUPFAM" id="SSF56219">
    <property type="entry name" value="DNase I-like"/>
    <property type="match status" value="1"/>
</dbReference>
<name>A0A1Y1K319_PHOPY</name>
<dbReference type="GO" id="GO:0003824">
    <property type="term" value="F:catalytic activity"/>
    <property type="evidence" value="ECO:0007669"/>
    <property type="project" value="InterPro"/>
</dbReference>
<organism evidence="2">
    <name type="scientific">Photinus pyralis</name>
    <name type="common">Common eastern firefly</name>
    <name type="synonym">Lampyris pyralis</name>
    <dbReference type="NCBI Taxonomy" id="7054"/>
    <lineage>
        <taxon>Eukaryota</taxon>
        <taxon>Metazoa</taxon>
        <taxon>Ecdysozoa</taxon>
        <taxon>Arthropoda</taxon>
        <taxon>Hexapoda</taxon>
        <taxon>Insecta</taxon>
        <taxon>Pterygota</taxon>
        <taxon>Neoptera</taxon>
        <taxon>Endopterygota</taxon>
        <taxon>Coleoptera</taxon>
        <taxon>Polyphaga</taxon>
        <taxon>Elateriformia</taxon>
        <taxon>Elateroidea</taxon>
        <taxon>Lampyridae</taxon>
        <taxon>Lampyrinae</taxon>
        <taxon>Photinus</taxon>
    </lineage>
</organism>
<proteinExistence type="predicted"/>
<dbReference type="Gene3D" id="3.60.10.10">
    <property type="entry name" value="Endonuclease/exonuclease/phosphatase"/>
    <property type="match status" value="1"/>
</dbReference>
<dbReference type="CDD" id="cd09076">
    <property type="entry name" value="L1-EN"/>
    <property type="match status" value="1"/>
</dbReference>
<dbReference type="GO" id="GO:0071897">
    <property type="term" value="P:DNA biosynthetic process"/>
    <property type="evidence" value="ECO:0007669"/>
    <property type="project" value="UniProtKB-ARBA"/>
</dbReference>
<dbReference type="AlphaFoldDB" id="A0A1Y1K319"/>
<evidence type="ECO:0000313" key="2">
    <source>
        <dbReference type="EMBL" id="JAV55843.1"/>
    </source>
</evidence>
<dbReference type="PANTHER" id="PTHR47027:SF20">
    <property type="entry name" value="REVERSE TRANSCRIPTASE-LIKE PROTEIN WITH RNA-DIRECTED DNA POLYMERASE DOMAIN"/>
    <property type="match status" value="1"/>
</dbReference>
<feature type="domain" description="Reverse transcriptase" evidence="1">
    <location>
        <begin position="539"/>
        <end position="812"/>
    </location>
</feature>
<dbReference type="InterPro" id="IPR043128">
    <property type="entry name" value="Rev_trsase/Diguanyl_cyclase"/>
</dbReference>
<dbReference type="Pfam" id="PF00078">
    <property type="entry name" value="RVT_1"/>
    <property type="match status" value="1"/>
</dbReference>
<dbReference type="Gene3D" id="3.30.70.270">
    <property type="match status" value="1"/>
</dbReference>
<protein>
    <recommendedName>
        <fullName evidence="1">Reverse transcriptase domain-containing protein</fullName>
    </recommendedName>
</protein>
<reference evidence="2" key="1">
    <citation type="journal article" date="2016" name="Sci. Rep.">
        <title>Molecular characterization of firefly nuptial gifts: a multi-omics approach sheds light on postcopulatory sexual selection.</title>
        <authorList>
            <person name="Al-Wathiqui N."/>
            <person name="Fallon T.R."/>
            <person name="South A."/>
            <person name="Weng J.K."/>
            <person name="Lewis S.M."/>
        </authorList>
    </citation>
    <scope>NUCLEOTIDE SEQUENCE</scope>
</reference>
<dbReference type="EMBL" id="GEZM01094173">
    <property type="protein sequence ID" value="JAV55843.1"/>
    <property type="molecule type" value="Transcribed_RNA"/>
</dbReference>
<dbReference type="SUPFAM" id="SSF56672">
    <property type="entry name" value="DNA/RNA polymerases"/>
    <property type="match status" value="1"/>
</dbReference>
<dbReference type="CDD" id="cd01650">
    <property type="entry name" value="RT_nLTR_like"/>
    <property type="match status" value="1"/>
</dbReference>
<dbReference type="Pfam" id="PF14529">
    <property type="entry name" value="Exo_endo_phos_2"/>
    <property type="match status" value="1"/>
</dbReference>
<evidence type="ECO:0000259" key="1">
    <source>
        <dbReference type="PROSITE" id="PS50878"/>
    </source>
</evidence>
<dbReference type="PANTHER" id="PTHR47027">
    <property type="entry name" value="REVERSE TRANSCRIPTASE DOMAIN-CONTAINING PROTEIN"/>
    <property type="match status" value="1"/>
</dbReference>
<accession>A0A1Y1K319</accession>
<dbReference type="InterPro" id="IPR036691">
    <property type="entry name" value="Endo/exonu/phosph_ase_sf"/>
</dbReference>
<dbReference type="PROSITE" id="PS50878">
    <property type="entry name" value="RT_POL"/>
    <property type="match status" value="1"/>
</dbReference>
<dbReference type="InterPro" id="IPR043502">
    <property type="entry name" value="DNA/RNA_pol_sf"/>
</dbReference>